<feature type="region of interest" description="Disordered" evidence="1">
    <location>
        <begin position="192"/>
        <end position="235"/>
    </location>
</feature>
<feature type="compositionally biased region" description="Basic and acidic residues" evidence="1">
    <location>
        <begin position="43"/>
        <end position="60"/>
    </location>
</feature>
<feature type="region of interest" description="Disordered" evidence="1">
    <location>
        <begin position="1"/>
        <end position="76"/>
    </location>
</feature>
<accession>A0A423SVX8</accession>
<evidence type="ECO:0000256" key="1">
    <source>
        <dbReference type="SAM" id="MobiDB-lite"/>
    </source>
</evidence>
<reference evidence="2 3" key="2">
    <citation type="submission" date="2019-01" db="EMBL/GenBank/DDBJ databases">
        <title>The decoding of complex shrimp genome reveals the adaptation for benthos swimmer, frequently molting mechanism and breeding impact on genome.</title>
        <authorList>
            <person name="Sun Y."/>
            <person name="Gao Y."/>
            <person name="Yu Y."/>
        </authorList>
    </citation>
    <scope>NUCLEOTIDE SEQUENCE [LARGE SCALE GENOMIC DNA]</scope>
    <source>
        <tissue evidence="2">Muscle</tissue>
    </source>
</reference>
<dbReference type="EMBL" id="QCYY01002689">
    <property type="protein sequence ID" value="ROT68335.1"/>
    <property type="molecule type" value="Genomic_DNA"/>
</dbReference>
<evidence type="ECO:0000313" key="3">
    <source>
        <dbReference type="Proteomes" id="UP000283509"/>
    </source>
</evidence>
<protein>
    <submittedName>
        <fullName evidence="2">Uncharacterized protein</fullName>
    </submittedName>
</protein>
<evidence type="ECO:0000313" key="2">
    <source>
        <dbReference type="EMBL" id="ROT68335.1"/>
    </source>
</evidence>
<organism evidence="2 3">
    <name type="scientific">Penaeus vannamei</name>
    <name type="common">Whiteleg shrimp</name>
    <name type="synonym">Litopenaeus vannamei</name>
    <dbReference type="NCBI Taxonomy" id="6689"/>
    <lineage>
        <taxon>Eukaryota</taxon>
        <taxon>Metazoa</taxon>
        <taxon>Ecdysozoa</taxon>
        <taxon>Arthropoda</taxon>
        <taxon>Crustacea</taxon>
        <taxon>Multicrustacea</taxon>
        <taxon>Malacostraca</taxon>
        <taxon>Eumalacostraca</taxon>
        <taxon>Eucarida</taxon>
        <taxon>Decapoda</taxon>
        <taxon>Dendrobranchiata</taxon>
        <taxon>Penaeoidea</taxon>
        <taxon>Penaeidae</taxon>
        <taxon>Penaeus</taxon>
    </lineage>
</organism>
<comment type="caution">
    <text evidence="2">The sequence shown here is derived from an EMBL/GenBank/DDBJ whole genome shotgun (WGS) entry which is preliminary data.</text>
</comment>
<reference evidence="2 3" key="1">
    <citation type="submission" date="2018-04" db="EMBL/GenBank/DDBJ databases">
        <authorList>
            <person name="Zhang X."/>
            <person name="Yuan J."/>
            <person name="Li F."/>
            <person name="Xiang J."/>
        </authorList>
    </citation>
    <scope>NUCLEOTIDE SEQUENCE [LARGE SCALE GENOMIC DNA]</scope>
    <source>
        <tissue evidence="2">Muscle</tissue>
    </source>
</reference>
<proteinExistence type="predicted"/>
<sequence>MSPPPPPPPRLPEVHPRPPPFHPSTNVPTIPGPPHFPGDDFDAPPRNEHQRDFPQGEKSFDFQGTNTRNRVRFPSGNELESDFVPVHDMSQPLPPMILQPRLSESHAKMMRNLRYGVNGEPLDIWIPIQATGRSKPRQSSDVGGGAGGTRHRDYDDPDYHDFFGNAYDDHDSNDYSDYHDYNDDYGDYDYHNRRSGRLGDDSDDANSDAKKGEKVVPRPRALDDPAAFEGQSPPFPFSYATQKRCQLLPRILQEKIRSSEAV</sequence>
<feature type="region of interest" description="Disordered" evidence="1">
    <location>
        <begin position="130"/>
        <end position="157"/>
    </location>
</feature>
<dbReference type="Proteomes" id="UP000283509">
    <property type="component" value="Unassembled WGS sequence"/>
</dbReference>
<name>A0A423SVX8_PENVA</name>
<gene>
    <name evidence="2" type="ORF">C7M84_013538</name>
</gene>
<feature type="compositionally biased region" description="Basic and acidic residues" evidence="1">
    <location>
        <begin position="207"/>
        <end position="223"/>
    </location>
</feature>
<keyword evidence="3" id="KW-1185">Reference proteome</keyword>
<dbReference type="AlphaFoldDB" id="A0A423SVX8"/>
<feature type="compositionally biased region" description="Pro residues" evidence="1">
    <location>
        <begin position="1"/>
        <end position="22"/>
    </location>
</feature>